<protein>
    <submittedName>
        <fullName evidence="1">Uncharacterized protein</fullName>
    </submittedName>
</protein>
<sequence length="115" mass="13008">ENHTSHAVSPKSLTIDQELLEWFLKAFKRHYDPKVITDLCLQYQNYAAASLLETMAENHEFALKHSLTINSGNKGQSASLIGNYLHNADKTNVASVDQVRQQHHLTALVNIKIIR</sequence>
<evidence type="ECO:0000313" key="2">
    <source>
        <dbReference type="Proteomes" id="UP000708208"/>
    </source>
</evidence>
<evidence type="ECO:0000313" key="1">
    <source>
        <dbReference type="EMBL" id="CAG7828883.1"/>
    </source>
</evidence>
<gene>
    <name evidence="1" type="ORF">AFUS01_LOCUS38780</name>
</gene>
<keyword evidence="2" id="KW-1185">Reference proteome</keyword>
<feature type="non-terminal residue" evidence="1">
    <location>
        <position position="1"/>
    </location>
</feature>
<organism evidence="1 2">
    <name type="scientific">Allacma fusca</name>
    <dbReference type="NCBI Taxonomy" id="39272"/>
    <lineage>
        <taxon>Eukaryota</taxon>
        <taxon>Metazoa</taxon>
        <taxon>Ecdysozoa</taxon>
        <taxon>Arthropoda</taxon>
        <taxon>Hexapoda</taxon>
        <taxon>Collembola</taxon>
        <taxon>Symphypleona</taxon>
        <taxon>Sminthuridae</taxon>
        <taxon>Allacma</taxon>
    </lineage>
</organism>
<accession>A0A8J2PGJ5</accession>
<dbReference type="AlphaFoldDB" id="A0A8J2PGJ5"/>
<proteinExistence type="predicted"/>
<dbReference type="Proteomes" id="UP000708208">
    <property type="component" value="Unassembled WGS sequence"/>
</dbReference>
<reference evidence="1" key="1">
    <citation type="submission" date="2021-06" db="EMBL/GenBank/DDBJ databases">
        <authorList>
            <person name="Hodson N. C."/>
            <person name="Mongue J. A."/>
            <person name="Jaron S. K."/>
        </authorList>
    </citation>
    <scope>NUCLEOTIDE SEQUENCE</scope>
</reference>
<name>A0A8J2PGJ5_9HEXA</name>
<comment type="caution">
    <text evidence="1">The sequence shown here is derived from an EMBL/GenBank/DDBJ whole genome shotgun (WGS) entry which is preliminary data.</text>
</comment>
<dbReference type="EMBL" id="CAJVCH010549301">
    <property type="protein sequence ID" value="CAG7828883.1"/>
    <property type="molecule type" value="Genomic_DNA"/>
</dbReference>